<dbReference type="Proteomes" id="UP000332933">
    <property type="component" value="Unassembled WGS sequence"/>
</dbReference>
<dbReference type="InterPro" id="IPR000073">
    <property type="entry name" value="AB_hydrolase_1"/>
</dbReference>
<dbReference type="EMBL" id="CAADRA010006081">
    <property type="protein sequence ID" value="VFT94002.1"/>
    <property type="molecule type" value="Genomic_DNA"/>
</dbReference>
<dbReference type="OrthoDB" id="75190at2759"/>
<evidence type="ECO:0000313" key="8">
    <source>
        <dbReference type="Proteomes" id="UP000332933"/>
    </source>
</evidence>
<sequence>MRRHLFLLALASFVSPDPFHWHSCLDSPADPDIQCGFLTVPLDHRHPNDNRRTIDIVVRRVRVPHSVGTIVLNPGGPGVSGALEATHDLADYLGGTHDILGFDPRGVGASRQLRCPPVPSATLALPIDVPATRRIWKTLLNACAVRDGAFAQYMSTALVARDMDLIRAALGDPVLHYFGVSYGTYLGITYANMFPDRVGRFVLDSIVDPTVFAKSTFECFLLGIPASETIFQDFVTACEAAGPTKCALADASATRPYLARRIVAFVASMDKQPMHLPSGDILTGNDVRSELSYYPPSMWPPLASQLSEWMAGKGFGTLKYDMQLETNVYLSNDSCDHAPTDLNATMAKATASSPLLGPARVASDWQATLWTTSTAIERFAGPWNATLRQRIVLLHTKVDPNTPLKGAYHLAAVMGEQNAVLVTRDGYGHVATQSEPSECLDRVVTDFFNHGMYPAAGTNCPVDETPFGLFSWPLAVATS</sequence>
<dbReference type="AlphaFoldDB" id="A0A485L960"/>
<keyword evidence="3" id="KW-0732">Signal</keyword>
<feature type="domain" description="Peptidase S33 tripeptidyl aminopeptidase-like C-terminal" evidence="5">
    <location>
        <begin position="370"/>
        <end position="460"/>
    </location>
</feature>
<feature type="chain" id="PRO_5036116393" evidence="3">
    <location>
        <begin position="17"/>
        <end position="479"/>
    </location>
</feature>
<evidence type="ECO:0000256" key="2">
    <source>
        <dbReference type="ARBA" id="ARBA00022801"/>
    </source>
</evidence>
<evidence type="ECO:0000259" key="5">
    <source>
        <dbReference type="Pfam" id="PF08386"/>
    </source>
</evidence>
<gene>
    <name evidence="7" type="primary">Aste57867_17246</name>
    <name evidence="6" type="ORF">As57867_017187</name>
    <name evidence="7" type="ORF">ASTE57867_17246</name>
</gene>
<organism evidence="7 8">
    <name type="scientific">Aphanomyces stellatus</name>
    <dbReference type="NCBI Taxonomy" id="120398"/>
    <lineage>
        <taxon>Eukaryota</taxon>
        <taxon>Sar</taxon>
        <taxon>Stramenopiles</taxon>
        <taxon>Oomycota</taxon>
        <taxon>Saprolegniomycetes</taxon>
        <taxon>Saprolegniales</taxon>
        <taxon>Verrucalvaceae</taxon>
        <taxon>Aphanomyces</taxon>
    </lineage>
</organism>
<reference evidence="6" key="2">
    <citation type="submission" date="2019-06" db="EMBL/GenBank/DDBJ databases">
        <title>Genomics analysis of Aphanomyces spp. identifies a new class of oomycete effector associated with host adaptation.</title>
        <authorList>
            <person name="Gaulin E."/>
        </authorList>
    </citation>
    <scope>NUCLEOTIDE SEQUENCE</scope>
    <source>
        <strain evidence="6">CBS 578.67</strain>
    </source>
</reference>
<dbReference type="GO" id="GO:0016787">
    <property type="term" value="F:hydrolase activity"/>
    <property type="evidence" value="ECO:0007669"/>
    <property type="project" value="UniProtKB-KW"/>
</dbReference>
<evidence type="ECO:0000256" key="3">
    <source>
        <dbReference type="SAM" id="SignalP"/>
    </source>
</evidence>
<evidence type="ECO:0000313" key="6">
    <source>
        <dbReference type="EMBL" id="KAF0691578.1"/>
    </source>
</evidence>
<dbReference type="EMBL" id="VJMH01006060">
    <property type="protein sequence ID" value="KAF0691578.1"/>
    <property type="molecule type" value="Genomic_DNA"/>
</dbReference>
<dbReference type="SUPFAM" id="SSF53474">
    <property type="entry name" value="alpha/beta-Hydrolases"/>
    <property type="match status" value="1"/>
</dbReference>
<dbReference type="InterPro" id="IPR013595">
    <property type="entry name" value="Pept_S33_TAP-like_C"/>
</dbReference>
<feature type="signal peptide" evidence="3">
    <location>
        <begin position="1"/>
        <end position="16"/>
    </location>
</feature>
<feature type="domain" description="AB hydrolase-1" evidence="4">
    <location>
        <begin position="69"/>
        <end position="210"/>
    </location>
</feature>
<dbReference type="InterPro" id="IPR051601">
    <property type="entry name" value="Serine_prot/Carboxylest_S33"/>
</dbReference>
<evidence type="ECO:0000259" key="4">
    <source>
        <dbReference type="Pfam" id="PF00561"/>
    </source>
</evidence>
<name>A0A485L960_9STRA</name>
<comment type="similarity">
    <text evidence="1">Belongs to the peptidase S33 family.</text>
</comment>
<dbReference type="PANTHER" id="PTHR43248">
    <property type="entry name" value="2-SUCCINYL-6-HYDROXY-2,4-CYCLOHEXADIENE-1-CARBOXYLATE SYNTHASE"/>
    <property type="match status" value="1"/>
</dbReference>
<dbReference type="PANTHER" id="PTHR43248:SF25">
    <property type="entry name" value="AB HYDROLASE-1 DOMAIN-CONTAINING PROTEIN-RELATED"/>
    <property type="match status" value="1"/>
</dbReference>
<dbReference type="Pfam" id="PF00561">
    <property type="entry name" value="Abhydrolase_1"/>
    <property type="match status" value="1"/>
</dbReference>
<evidence type="ECO:0000313" key="7">
    <source>
        <dbReference type="EMBL" id="VFT94002.1"/>
    </source>
</evidence>
<dbReference type="Pfam" id="PF08386">
    <property type="entry name" value="Abhydrolase_4"/>
    <property type="match status" value="1"/>
</dbReference>
<evidence type="ECO:0000256" key="1">
    <source>
        <dbReference type="ARBA" id="ARBA00010088"/>
    </source>
</evidence>
<accession>A0A485L960</accession>
<reference evidence="7 8" key="1">
    <citation type="submission" date="2019-03" db="EMBL/GenBank/DDBJ databases">
        <authorList>
            <person name="Gaulin E."/>
            <person name="Dumas B."/>
        </authorList>
    </citation>
    <scope>NUCLEOTIDE SEQUENCE [LARGE SCALE GENOMIC DNA]</scope>
    <source>
        <strain evidence="7">CBS 568.67</strain>
    </source>
</reference>
<keyword evidence="2" id="KW-0378">Hydrolase</keyword>
<proteinExistence type="inferred from homology"/>
<dbReference type="Gene3D" id="3.40.50.1820">
    <property type="entry name" value="alpha/beta hydrolase"/>
    <property type="match status" value="1"/>
</dbReference>
<dbReference type="InterPro" id="IPR029058">
    <property type="entry name" value="AB_hydrolase_fold"/>
</dbReference>
<keyword evidence="8" id="KW-1185">Reference proteome</keyword>
<protein>
    <submittedName>
        <fullName evidence="7">Aste57867_17246 protein</fullName>
    </submittedName>
</protein>